<dbReference type="Pfam" id="PF01966">
    <property type="entry name" value="HD"/>
    <property type="match status" value="1"/>
</dbReference>
<comment type="caution">
    <text evidence="4">The sequence shown here is derived from an EMBL/GenBank/DDBJ whole genome shotgun (WGS) entry which is preliminary data.</text>
</comment>
<evidence type="ECO:0000313" key="4">
    <source>
        <dbReference type="EMBL" id="OOO63830.1"/>
    </source>
</evidence>
<dbReference type="GO" id="GO:0016787">
    <property type="term" value="F:hydrolase activity"/>
    <property type="evidence" value="ECO:0007669"/>
    <property type="project" value="UniProtKB-KW"/>
</dbReference>
<dbReference type="PANTHER" id="PTHR47545:SF2">
    <property type="entry name" value="CC-ADDING TRNA NUCLEOTIDYLTRANSFERASE"/>
    <property type="match status" value="1"/>
</dbReference>
<name>A0A1S9I0K6_9CLOT</name>
<dbReference type="RefSeq" id="WP_078024824.1">
    <property type="nucleotide sequence ID" value="NZ_JADPGM010000005.1"/>
</dbReference>
<dbReference type="STRING" id="1962263.BS637_10760"/>
<evidence type="ECO:0000313" key="5">
    <source>
        <dbReference type="Proteomes" id="UP000190206"/>
    </source>
</evidence>
<keyword evidence="4" id="KW-0378">Hydrolase</keyword>
<dbReference type="InterPro" id="IPR003607">
    <property type="entry name" value="HD/PDEase_dom"/>
</dbReference>
<keyword evidence="1" id="KW-0547">Nucleotide-binding</keyword>
<gene>
    <name evidence="3" type="ORF">BS637_10760</name>
    <name evidence="4" type="ORF">BS638_13340</name>
</gene>
<evidence type="ECO:0000256" key="1">
    <source>
        <dbReference type="ARBA" id="ARBA00022741"/>
    </source>
</evidence>
<dbReference type="Gene3D" id="1.10.3090.10">
    <property type="entry name" value="cca-adding enzyme, domain 2"/>
    <property type="match status" value="1"/>
</dbReference>
<dbReference type="SUPFAM" id="SSF109604">
    <property type="entry name" value="HD-domain/PDEase-like"/>
    <property type="match status" value="1"/>
</dbReference>
<protein>
    <submittedName>
        <fullName evidence="4">Phosphohydrolase</fullName>
    </submittedName>
</protein>
<feature type="domain" description="HD" evidence="2">
    <location>
        <begin position="68"/>
        <end position="186"/>
    </location>
</feature>
<dbReference type="InterPro" id="IPR006674">
    <property type="entry name" value="HD_domain"/>
</dbReference>
<dbReference type="Proteomes" id="UP000190256">
    <property type="component" value="Unassembled WGS sequence"/>
</dbReference>
<evidence type="ECO:0000313" key="3">
    <source>
        <dbReference type="EMBL" id="OOO61746.1"/>
    </source>
</evidence>
<dbReference type="EMBL" id="MRAE01000059">
    <property type="protein sequence ID" value="OOO63830.1"/>
    <property type="molecule type" value="Genomic_DNA"/>
</dbReference>
<dbReference type="InterPro" id="IPR006675">
    <property type="entry name" value="HDIG_dom"/>
</dbReference>
<reference evidence="3 5" key="2">
    <citation type="submission" date="2016-12" db="EMBL/GenBank/DDBJ databases">
        <title>Clostridium tepidum sp. nov., a close relative of Clostridium sporogenes and Clostridium botulinum Group I.</title>
        <authorList>
            <person name="Dobritsa A.P."/>
            <person name="Kutumbaka K."/>
            <person name="Werner K."/>
            <person name="Samadpour M."/>
        </authorList>
    </citation>
    <scope>NUCLEOTIDE SEQUENCE [LARGE SCALE GENOMIC DNA]</scope>
    <source>
        <strain evidence="3 5">PE</strain>
    </source>
</reference>
<dbReference type="Proteomes" id="UP000190206">
    <property type="component" value="Unassembled WGS sequence"/>
</dbReference>
<dbReference type="EMBL" id="MRAD01000010">
    <property type="protein sequence ID" value="OOO61746.1"/>
    <property type="molecule type" value="Genomic_DNA"/>
</dbReference>
<dbReference type="InterPro" id="IPR050124">
    <property type="entry name" value="tRNA_CCA-adding_enzyme"/>
</dbReference>
<evidence type="ECO:0000259" key="2">
    <source>
        <dbReference type="Pfam" id="PF01966"/>
    </source>
</evidence>
<dbReference type="PANTHER" id="PTHR47545">
    <property type="entry name" value="MULTIFUNCTIONAL CCA PROTEIN"/>
    <property type="match status" value="1"/>
</dbReference>
<dbReference type="GO" id="GO:0000166">
    <property type="term" value="F:nucleotide binding"/>
    <property type="evidence" value="ECO:0007669"/>
    <property type="project" value="UniProtKB-KW"/>
</dbReference>
<dbReference type="OrthoDB" id="9805698at2"/>
<sequence>MDTRDDKDKETQKIFKDIENHILKDDKPSNYINSLYEEGKLQKYPFNMLTDLKNIEQSPKYHPEGSVWNHIMMVLDNGASKREKSENKRIFMWACLLHDIGKGTTTKVRKGRITSYNHDKEGEKLSVKFLKCFTEDDEFIKGVSKLVRWHMQPLFVNKNLPFKDIETMAKEVSIKEIALISLCDRLGRGGMSKEKREEEIKAVELFVERCSKYIQ</sequence>
<reference evidence="4 6" key="1">
    <citation type="submission" date="2016-12" db="EMBL/GenBank/DDBJ databases">
        <title>Clostridium tepidum sp. nov., a close relative of Clostridium sporogenes and Clostridium botulinum Group I.</title>
        <authorList>
            <person name="Dobritsa A.P."/>
            <person name="Kutumbaka K.K."/>
            <person name="Werner K."/>
            <person name="Wiedmann M."/>
            <person name="Asmus A."/>
            <person name="Samadpour M."/>
        </authorList>
    </citation>
    <scope>NUCLEOTIDE SEQUENCE [LARGE SCALE GENOMIC DNA]</scope>
    <source>
        <strain evidence="4 6">IEH 97212</strain>
    </source>
</reference>
<dbReference type="CDD" id="cd00077">
    <property type="entry name" value="HDc"/>
    <property type="match status" value="1"/>
</dbReference>
<dbReference type="NCBIfam" id="TIGR00277">
    <property type="entry name" value="HDIG"/>
    <property type="match status" value="1"/>
</dbReference>
<proteinExistence type="predicted"/>
<organism evidence="4 6">
    <name type="scientific">Clostridium tepidum</name>
    <dbReference type="NCBI Taxonomy" id="1962263"/>
    <lineage>
        <taxon>Bacteria</taxon>
        <taxon>Bacillati</taxon>
        <taxon>Bacillota</taxon>
        <taxon>Clostridia</taxon>
        <taxon>Eubacteriales</taxon>
        <taxon>Clostridiaceae</taxon>
        <taxon>Clostridium</taxon>
    </lineage>
</organism>
<dbReference type="AlphaFoldDB" id="A0A1S9I0K6"/>
<evidence type="ECO:0000313" key="6">
    <source>
        <dbReference type="Proteomes" id="UP000190256"/>
    </source>
</evidence>
<keyword evidence="5" id="KW-1185">Reference proteome</keyword>
<accession>A0A1S9I0K6</accession>